<keyword evidence="2" id="KW-0732">Signal</keyword>
<feature type="region of interest" description="Disordered" evidence="1">
    <location>
        <begin position="391"/>
        <end position="423"/>
    </location>
</feature>
<protein>
    <submittedName>
        <fullName evidence="3">ABC transporter substrate-binding protein</fullName>
    </submittedName>
</protein>
<dbReference type="Proteomes" id="UP001500064">
    <property type="component" value="Unassembled WGS sequence"/>
</dbReference>
<reference evidence="4" key="1">
    <citation type="journal article" date="2019" name="Int. J. Syst. Evol. Microbiol.">
        <title>The Global Catalogue of Microorganisms (GCM) 10K type strain sequencing project: providing services to taxonomists for standard genome sequencing and annotation.</title>
        <authorList>
            <consortium name="The Broad Institute Genomics Platform"/>
            <consortium name="The Broad Institute Genome Sequencing Center for Infectious Disease"/>
            <person name="Wu L."/>
            <person name="Ma J."/>
        </authorList>
    </citation>
    <scope>NUCLEOTIDE SEQUENCE [LARGE SCALE GENOMIC DNA]</scope>
    <source>
        <strain evidence="4">JCM 13929</strain>
    </source>
</reference>
<evidence type="ECO:0000256" key="1">
    <source>
        <dbReference type="SAM" id="MobiDB-lite"/>
    </source>
</evidence>
<feature type="signal peptide" evidence="2">
    <location>
        <begin position="1"/>
        <end position="22"/>
    </location>
</feature>
<sequence length="423" mass="45398">MPLSRRALLATVPGVMSGAALAGCATLPPLRVAVVWSGAELGRFRRVVDAFVERFRRPVSVYSAGDNISALLRGPAQDVIPDVAVIPRLGLLFDPLVRPRVRPREGGHTQPGFWRRLVTPYGSGEELGTWFKLAHKSLVWHRAGEQTQPADLATWRPAPGTLAIGAADGWVLSDWFENVLLAYAPEVYDGLFPPAGKGNADWWGVTQVTEALTLLAGIWREAFTPEQGRRALTMQFHDSILDVFTYRTADLVAAPDFALPVIELHGGADVAEHFRFPAHQGKEPPLVVGGDVAVAMRGGGPDAVTFVDWLTRPRVPGERDALTAWVDDGGFLTPFSRPSHPLLAGPAQELSQGANRHYDLSDRLIGPLEGGDGRGLWRVLTELFTEVAAEAAAPARAGGPPPPPPPPPPPRHKIVAAAGEGDG</sequence>
<feature type="chain" id="PRO_5046454414" evidence="2">
    <location>
        <begin position="23"/>
        <end position="423"/>
    </location>
</feature>
<evidence type="ECO:0000256" key="2">
    <source>
        <dbReference type="SAM" id="SignalP"/>
    </source>
</evidence>
<dbReference type="InterPro" id="IPR006311">
    <property type="entry name" value="TAT_signal"/>
</dbReference>
<comment type="caution">
    <text evidence="3">The sequence shown here is derived from an EMBL/GenBank/DDBJ whole genome shotgun (WGS) entry which is preliminary data.</text>
</comment>
<gene>
    <name evidence="3" type="ORF">GCM10009733_018380</name>
</gene>
<dbReference type="EMBL" id="BAAAMU010000010">
    <property type="protein sequence ID" value="GAA1622140.1"/>
    <property type="molecule type" value="Genomic_DNA"/>
</dbReference>
<organism evidence="3 4">
    <name type="scientific">Nonomuraea maheshkhaliensis</name>
    <dbReference type="NCBI Taxonomy" id="419590"/>
    <lineage>
        <taxon>Bacteria</taxon>
        <taxon>Bacillati</taxon>
        <taxon>Actinomycetota</taxon>
        <taxon>Actinomycetes</taxon>
        <taxon>Streptosporangiales</taxon>
        <taxon>Streptosporangiaceae</taxon>
        <taxon>Nonomuraea</taxon>
    </lineage>
</organism>
<evidence type="ECO:0000313" key="4">
    <source>
        <dbReference type="Proteomes" id="UP001500064"/>
    </source>
</evidence>
<dbReference type="RefSeq" id="WP_346103100.1">
    <property type="nucleotide sequence ID" value="NZ_BAAAMU010000010.1"/>
</dbReference>
<dbReference type="Gene3D" id="3.40.190.10">
    <property type="entry name" value="Periplasmic binding protein-like II"/>
    <property type="match status" value="1"/>
</dbReference>
<dbReference type="PROSITE" id="PS51257">
    <property type="entry name" value="PROKAR_LIPOPROTEIN"/>
    <property type="match status" value="1"/>
</dbReference>
<evidence type="ECO:0000313" key="3">
    <source>
        <dbReference type="EMBL" id="GAA1622140.1"/>
    </source>
</evidence>
<name>A0ABP4QY54_9ACTN</name>
<proteinExistence type="predicted"/>
<keyword evidence="4" id="KW-1185">Reference proteome</keyword>
<feature type="compositionally biased region" description="Pro residues" evidence="1">
    <location>
        <begin position="399"/>
        <end position="409"/>
    </location>
</feature>
<dbReference type="PROSITE" id="PS51318">
    <property type="entry name" value="TAT"/>
    <property type="match status" value="1"/>
</dbReference>
<accession>A0ABP4QY54</accession>